<evidence type="ECO:0000256" key="6">
    <source>
        <dbReference type="ARBA" id="ARBA00023136"/>
    </source>
</evidence>
<dbReference type="CDD" id="cd18577">
    <property type="entry name" value="ABC_6TM_Pgp_ABCB1_D1_like"/>
    <property type="match status" value="1"/>
</dbReference>
<dbReference type="SUPFAM" id="SSF90123">
    <property type="entry name" value="ABC transporter transmembrane region"/>
    <property type="match status" value="1"/>
</dbReference>
<dbReference type="Pfam" id="PF00664">
    <property type="entry name" value="ABC_membrane"/>
    <property type="match status" value="1"/>
</dbReference>
<dbReference type="Gene3D" id="1.20.1560.10">
    <property type="entry name" value="ABC transporter type 1, transmembrane domain"/>
    <property type="match status" value="1"/>
</dbReference>
<feature type="domain" description="ABC transmembrane type-1" evidence="8">
    <location>
        <begin position="42"/>
        <end position="332"/>
    </location>
</feature>
<keyword evidence="2" id="KW-0813">Transport</keyword>
<gene>
    <name evidence="9" type="ORF">B0H67DRAFT_630429</name>
</gene>
<sequence length="467" mass="50461">MDLSEKEKGILDHQLNGLPPTNLSHRSTIFEYATAFDKTVLLISSICAVIGGILNPFIALIYGVLVGAFGDYAVGSVEADEMWSNLSTYSLYYVYLAIAIFVVIYISTVGFYYSGERIIRALRNAYLKAILRQSMAFFDTHGPGEISTRIMSDMNLAREGITSKASVALTAVATFGAAFVITFIIYWKTALVLSPTFVIVVAVGSFGAAHVVRQHERAMTLSSQASSLADEAIASMLLVSAFSIQEHMAAKYSACLTSAGRSDIRSRNATAGMIAWSNAVPPLVYALTFWACSIFLVRGEVSVAALTTTALAVTIGAFAIIRIVPAAQALSSTVASAGLILDEIARRSPQDPFASSGDCPAAVQGDVELRGVSLIYPSRDNRTVLHEVSFAWASGSGKSGVIGLLERFVDLDGKDIQSLNLSWLRGQMVLFGQEARLFDTTIFENIRYGEVGCREKTMQENPNEIRE</sequence>
<dbReference type="GO" id="GO:0005743">
    <property type="term" value="C:mitochondrial inner membrane"/>
    <property type="evidence" value="ECO:0007669"/>
    <property type="project" value="TreeGrafter"/>
</dbReference>
<evidence type="ECO:0000256" key="1">
    <source>
        <dbReference type="ARBA" id="ARBA00004141"/>
    </source>
</evidence>
<feature type="transmembrane region" description="Helical" evidence="7">
    <location>
        <begin position="167"/>
        <end position="187"/>
    </location>
</feature>
<protein>
    <submittedName>
        <fullName evidence="9">ABC transporter type 1, transmembrane domain-containing protein</fullName>
    </submittedName>
</protein>
<dbReference type="PROSITE" id="PS50929">
    <property type="entry name" value="ABC_TM1F"/>
    <property type="match status" value="1"/>
</dbReference>
<comment type="caution">
    <text evidence="9">The sequence shown here is derived from an EMBL/GenBank/DDBJ whole genome shotgun (WGS) entry which is preliminary data.</text>
</comment>
<dbReference type="PANTHER" id="PTHR43394:SF11">
    <property type="entry name" value="ATP-BINDING CASSETTE TRANSPORTER"/>
    <property type="match status" value="1"/>
</dbReference>
<accession>A0AA40B965</accession>
<dbReference type="AlphaFoldDB" id="A0AA40B965"/>
<feature type="transmembrane region" description="Helical" evidence="7">
    <location>
        <begin position="90"/>
        <end position="113"/>
    </location>
</feature>
<dbReference type="GO" id="GO:0005524">
    <property type="term" value="F:ATP binding"/>
    <property type="evidence" value="ECO:0007669"/>
    <property type="project" value="InterPro"/>
</dbReference>
<evidence type="ECO:0000256" key="4">
    <source>
        <dbReference type="ARBA" id="ARBA00022737"/>
    </source>
</evidence>
<dbReference type="Proteomes" id="UP001172102">
    <property type="component" value="Unassembled WGS sequence"/>
</dbReference>
<feature type="transmembrane region" description="Helical" evidence="7">
    <location>
        <begin position="274"/>
        <end position="297"/>
    </location>
</feature>
<dbReference type="Gene3D" id="3.40.50.300">
    <property type="entry name" value="P-loop containing nucleotide triphosphate hydrolases"/>
    <property type="match status" value="1"/>
</dbReference>
<keyword evidence="4" id="KW-0677">Repeat</keyword>
<reference evidence="9" key="1">
    <citation type="submission" date="2023-06" db="EMBL/GenBank/DDBJ databases">
        <title>Genome-scale phylogeny and comparative genomics of the fungal order Sordariales.</title>
        <authorList>
            <consortium name="Lawrence Berkeley National Laboratory"/>
            <person name="Hensen N."/>
            <person name="Bonometti L."/>
            <person name="Westerberg I."/>
            <person name="Brannstrom I.O."/>
            <person name="Guillou S."/>
            <person name="Cros-Aarteil S."/>
            <person name="Calhoun S."/>
            <person name="Haridas S."/>
            <person name="Kuo A."/>
            <person name="Mondo S."/>
            <person name="Pangilinan J."/>
            <person name="Riley R."/>
            <person name="Labutti K."/>
            <person name="Andreopoulos B."/>
            <person name="Lipzen A."/>
            <person name="Chen C."/>
            <person name="Yanf M."/>
            <person name="Daum C."/>
            <person name="Ng V."/>
            <person name="Clum A."/>
            <person name="Steindorff A."/>
            <person name="Ohm R."/>
            <person name="Martin F."/>
            <person name="Silar P."/>
            <person name="Natvig D."/>
            <person name="Lalanne C."/>
            <person name="Gautier V."/>
            <person name="Ament-Velasquez S.L."/>
            <person name="Kruys A."/>
            <person name="Hutchinson M.I."/>
            <person name="Powell A.J."/>
            <person name="Barry K."/>
            <person name="Miller A.N."/>
            <person name="Grigoriev I.V."/>
            <person name="Debuchy R."/>
            <person name="Gladieux P."/>
            <person name="Thoren M.H."/>
            <person name="Johannesson H."/>
        </authorList>
    </citation>
    <scope>NUCLEOTIDE SEQUENCE</scope>
    <source>
        <strain evidence="9">SMH4607-1</strain>
    </source>
</reference>
<evidence type="ECO:0000313" key="10">
    <source>
        <dbReference type="Proteomes" id="UP001172102"/>
    </source>
</evidence>
<keyword evidence="3 7" id="KW-0812">Transmembrane</keyword>
<dbReference type="GO" id="GO:0015421">
    <property type="term" value="F:ABC-type oligopeptide transporter activity"/>
    <property type="evidence" value="ECO:0007669"/>
    <property type="project" value="TreeGrafter"/>
</dbReference>
<proteinExistence type="predicted"/>
<keyword evidence="6 7" id="KW-0472">Membrane</keyword>
<evidence type="ECO:0000256" key="3">
    <source>
        <dbReference type="ARBA" id="ARBA00022692"/>
    </source>
</evidence>
<comment type="subcellular location">
    <subcellularLocation>
        <location evidence="1">Membrane</location>
        <topology evidence="1">Multi-pass membrane protein</topology>
    </subcellularLocation>
</comment>
<evidence type="ECO:0000259" key="8">
    <source>
        <dbReference type="PROSITE" id="PS50929"/>
    </source>
</evidence>
<keyword evidence="10" id="KW-1185">Reference proteome</keyword>
<dbReference type="InterPro" id="IPR039421">
    <property type="entry name" value="Type_1_exporter"/>
</dbReference>
<name>A0AA40B965_9PEZI</name>
<dbReference type="InterPro" id="IPR027417">
    <property type="entry name" value="P-loop_NTPase"/>
</dbReference>
<feature type="transmembrane region" description="Helical" evidence="7">
    <location>
        <begin position="40"/>
        <end position="70"/>
    </location>
</feature>
<dbReference type="SUPFAM" id="SSF52540">
    <property type="entry name" value="P-loop containing nucleoside triphosphate hydrolases"/>
    <property type="match status" value="1"/>
</dbReference>
<evidence type="ECO:0000256" key="5">
    <source>
        <dbReference type="ARBA" id="ARBA00022989"/>
    </source>
</evidence>
<evidence type="ECO:0000313" key="9">
    <source>
        <dbReference type="EMBL" id="KAK0729902.1"/>
    </source>
</evidence>
<organism evidence="9 10">
    <name type="scientific">Lasiosphaeris hirsuta</name>
    <dbReference type="NCBI Taxonomy" id="260670"/>
    <lineage>
        <taxon>Eukaryota</taxon>
        <taxon>Fungi</taxon>
        <taxon>Dikarya</taxon>
        <taxon>Ascomycota</taxon>
        <taxon>Pezizomycotina</taxon>
        <taxon>Sordariomycetes</taxon>
        <taxon>Sordariomycetidae</taxon>
        <taxon>Sordariales</taxon>
        <taxon>Lasiosphaeriaceae</taxon>
        <taxon>Lasiosphaeris</taxon>
    </lineage>
</organism>
<dbReference type="PANTHER" id="PTHR43394">
    <property type="entry name" value="ATP-DEPENDENT PERMEASE MDL1, MITOCHONDRIAL"/>
    <property type="match status" value="1"/>
</dbReference>
<dbReference type="InterPro" id="IPR036640">
    <property type="entry name" value="ABC1_TM_sf"/>
</dbReference>
<dbReference type="GO" id="GO:0090374">
    <property type="term" value="P:oligopeptide export from mitochondrion"/>
    <property type="evidence" value="ECO:0007669"/>
    <property type="project" value="TreeGrafter"/>
</dbReference>
<evidence type="ECO:0000256" key="2">
    <source>
        <dbReference type="ARBA" id="ARBA00022448"/>
    </source>
</evidence>
<keyword evidence="5 7" id="KW-1133">Transmembrane helix</keyword>
<dbReference type="EMBL" id="JAUKUA010000001">
    <property type="protein sequence ID" value="KAK0729902.1"/>
    <property type="molecule type" value="Genomic_DNA"/>
</dbReference>
<dbReference type="InterPro" id="IPR011527">
    <property type="entry name" value="ABC1_TM_dom"/>
</dbReference>
<feature type="transmembrane region" description="Helical" evidence="7">
    <location>
        <begin position="303"/>
        <end position="324"/>
    </location>
</feature>
<feature type="transmembrane region" description="Helical" evidence="7">
    <location>
        <begin position="193"/>
        <end position="212"/>
    </location>
</feature>
<evidence type="ECO:0000256" key="7">
    <source>
        <dbReference type="SAM" id="Phobius"/>
    </source>
</evidence>